<dbReference type="Pfam" id="PF12937">
    <property type="entry name" value="F-box-like"/>
    <property type="match status" value="1"/>
</dbReference>
<dbReference type="PANTHER" id="PTHR38926:SF5">
    <property type="entry name" value="F-BOX AND LEUCINE-RICH REPEAT PROTEIN 6"/>
    <property type="match status" value="1"/>
</dbReference>
<dbReference type="InterPro" id="IPR036047">
    <property type="entry name" value="F-box-like_dom_sf"/>
</dbReference>
<dbReference type="EMBL" id="JBJQOH010000001">
    <property type="protein sequence ID" value="KAL3701576.1"/>
    <property type="molecule type" value="Genomic_DNA"/>
</dbReference>
<dbReference type="SMART" id="SM00367">
    <property type="entry name" value="LRR_CC"/>
    <property type="match status" value="3"/>
</dbReference>
<dbReference type="Gene3D" id="1.20.1280.50">
    <property type="match status" value="1"/>
</dbReference>
<dbReference type="PANTHER" id="PTHR38926">
    <property type="entry name" value="F-BOX DOMAIN CONTAINING PROTEIN, EXPRESSED"/>
    <property type="match status" value="1"/>
</dbReference>
<sequence>MEFESPWGSLMGDLLADVFVRLPFEELLKTVPLVCKAWRTVSQEPAFWTDVDMRPWIKDKCEANYGWEFDCKEEMEDAIKLVVNRSQGQLRCLRTMFCSNESLQYIAENCPLLIELSITESFYVEDERPTARTFLIRLPKREGGPRRMSRRDVRLYSESALVLAETCRHLKSLDLSDCYRLTAKSLEILGKNCSGLIRFSRNMLRSREFSGIDLPDKDQEAVAISSYMPGLKHLELKRSNSLTDCGLMHIAAGCKEVESLDLAGCGAVSPTALERVSALCLKLKVFVKPIIPRINFSQKLMWMLWD</sequence>
<dbReference type="InterPro" id="IPR001810">
    <property type="entry name" value="F-box_dom"/>
</dbReference>
<reference evidence="2 3" key="1">
    <citation type="submission" date="2024-09" db="EMBL/GenBank/DDBJ databases">
        <title>Chromosome-scale assembly of Riccia sorocarpa.</title>
        <authorList>
            <person name="Paukszto L."/>
        </authorList>
    </citation>
    <scope>NUCLEOTIDE SEQUENCE [LARGE SCALE GENOMIC DNA]</scope>
    <source>
        <strain evidence="2">LP-2024</strain>
        <tissue evidence="2">Aerial parts of the thallus</tissue>
    </source>
</reference>
<name>A0ABD3IH54_9MARC</name>
<dbReference type="InterPro" id="IPR006553">
    <property type="entry name" value="Leu-rich_rpt_Cys-con_subtyp"/>
</dbReference>
<dbReference type="Gene3D" id="3.80.10.10">
    <property type="entry name" value="Ribonuclease Inhibitor"/>
    <property type="match status" value="1"/>
</dbReference>
<comment type="caution">
    <text evidence="2">The sequence shown here is derived from an EMBL/GenBank/DDBJ whole genome shotgun (WGS) entry which is preliminary data.</text>
</comment>
<feature type="domain" description="F-box" evidence="1">
    <location>
        <begin position="13"/>
        <end position="53"/>
    </location>
</feature>
<dbReference type="Proteomes" id="UP001633002">
    <property type="component" value="Unassembled WGS sequence"/>
</dbReference>
<evidence type="ECO:0000313" key="2">
    <source>
        <dbReference type="EMBL" id="KAL3701576.1"/>
    </source>
</evidence>
<accession>A0ABD3IH54</accession>
<gene>
    <name evidence="2" type="ORF">R1sor_019598</name>
</gene>
<dbReference type="SUPFAM" id="SSF52047">
    <property type="entry name" value="RNI-like"/>
    <property type="match status" value="1"/>
</dbReference>
<evidence type="ECO:0000259" key="1">
    <source>
        <dbReference type="Pfam" id="PF12937"/>
    </source>
</evidence>
<organism evidence="2 3">
    <name type="scientific">Riccia sorocarpa</name>
    <dbReference type="NCBI Taxonomy" id="122646"/>
    <lineage>
        <taxon>Eukaryota</taxon>
        <taxon>Viridiplantae</taxon>
        <taxon>Streptophyta</taxon>
        <taxon>Embryophyta</taxon>
        <taxon>Marchantiophyta</taxon>
        <taxon>Marchantiopsida</taxon>
        <taxon>Marchantiidae</taxon>
        <taxon>Marchantiales</taxon>
        <taxon>Ricciaceae</taxon>
        <taxon>Riccia</taxon>
    </lineage>
</organism>
<keyword evidence="3" id="KW-1185">Reference proteome</keyword>
<dbReference type="AlphaFoldDB" id="A0ABD3IH54"/>
<protein>
    <recommendedName>
        <fullName evidence="1">F-box domain-containing protein</fullName>
    </recommendedName>
</protein>
<proteinExistence type="predicted"/>
<dbReference type="InterPro" id="IPR032675">
    <property type="entry name" value="LRR_dom_sf"/>
</dbReference>
<dbReference type="SUPFAM" id="SSF81383">
    <property type="entry name" value="F-box domain"/>
    <property type="match status" value="1"/>
</dbReference>
<evidence type="ECO:0000313" key="3">
    <source>
        <dbReference type="Proteomes" id="UP001633002"/>
    </source>
</evidence>